<dbReference type="EMBL" id="LDQV01000012">
    <property type="protein sequence ID" value="KTR27883.1"/>
    <property type="molecule type" value="Genomic_DNA"/>
</dbReference>
<dbReference type="AlphaFoldDB" id="A0AAW3MFI9"/>
<evidence type="ECO:0000313" key="1">
    <source>
        <dbReference type="EMBL" id="KTR27883.1"/>
    </source>
</evidence>
<comment type="caution">
    <text evidence="1">The sequence shown here is derived from an EMBL/GenBank/DDBJ whole genome shotgun (WGS) entry which is preliminary data.</text>
</comment>
<sequence>MGVKIDFVTSVFTALAAGAAAWSALISRNQFKDQTRRQKEQERPRLIPLNQELYLSKSKEYVDMSLSYEWKLSPDDQRQSSKKSDVLSQFSFPIINTGKSSAMKVKIMYTLENIHDVLKDIDNDVLNFIVHTPLDTPLEIDFFSFEVKEQKNLSPKGEYIENKFDVVPSEFRIPLIKSDETEQVRLPIYFMVLNNIYLENHQKIKPILRIGIEYVNSYHKKHIDFYRVELQKHKPNPNFDYEEYWLDFIKIDEKKAHP</sequence>
<dbReference type="RefSeq" id="WP_058713170.1">
    <property type="nucleotide sequence ID" value="NZ_LDQV01000012.1"/>
</dbReference>
<organism evidence="1 2">
    <name type="scientific">Exiguobacterium indicum</name>
    <dbReference type="NCBI Taxonomy" id="296995"/>
    <lineage>
        <taxon>Bacteria</taxon>
        <taxon>Bacillati</taxon>
        <taxon>Bacillota</taxon>
        <taxon>Bacilli</taxon>
        <taxon>Bacillales</taxon>
        <taxon>Bacillales Family XII. Incertae Sedis</taxon>
        <taxon>Exiguobacterium</taxon>
    </lineage>
</organism>
<gene>
    <name evidence="1" type="ORF">RSA11_04250</name>
</gene>
<proteinExistence type="predicted"/>
<evidence type="ECO:0000313" key="2">
    <source>
        <dbReference type="Proteomes" id="UP000072605"/>
    </source>
</evidence>
<accession>A0AAW3MFI9</accession>
<dbReference type="Proteomes" id="UP000072605">
    <property type="component" value="Unassembled WGS sequence"/>
</dbReference>
<reference evidence="1 2" key="1">
    <citation type="journal article" date="2016" name="Front. Microbiol.">
        <title>Genomic Resource of Rice Seed Associated Bacteria.</title>
        <authorList>
            <person name="Midha S."/>
            <person name="Bansal K."/>
            <person name="Sharma S."/>
            <person name="Kumar N."/>
            <person name="Patil P.P."/>
            <person name="Chaudhry V."/>
            <person name="Patil P.B."/>
        </authorList>
    </citation>
    <scope>NUCLEOTIDE SEQUENCE [LARGE SCALE GENOMIC DNA]</scope>
    <source>
        <strain evidence="1 2">RSA11</strain>
    </source>
</reference>
<protein>
    <submittedName>
        <fullName evidence="1">Uncharacterized protein</fullName>
    </submittedName>
</protein>
<name>A0AAW3MFI9_9BACL</name>